<sequence length="362" mass="40877">MKTQIRTLDVAYNVFCRFEQCAEVKHYPGLVALYALAQLAVVSQNPMIVSKAQKLLGRYPDQIDHPRYNFESYRVGGNGRAYLVMNGLDDAARDLLREYAEITLHAPVDANGIQCMPAPERLPLQQVWIDVVTATTPFMVMAGIALDEPKYVDYGIEQCFKMYDLFEDPQNHLLHQARGFMADVNAISEDHWSRGNGWGIIGLADILQYLPRTDARWEEAARRMRRHCEALRQYQTAHGLWRQSIACELAWEESSGTGLIAYSMGVALRMGVLDGATYFPVFQKAVQGLADWCLNADFSTERSCRGCLCPGVGAEKGTLKAYLCDVYAYRNEPHSFGPIMLAMIEAHKNGIREIAWKEKMFA</sequence>
<dbReference type="GO" id="GO:0005975">
    <property type="term" value="P:carbohydrate metabolic process"/>
    <property type="evidence" value="ECO:0007669"/>
    <property type="project" value="InterPro"/>
</dbReference>
<dbReference type="InterPro" id="IPR008928">
    <property type="entry name" value="6-hairpin_glycosidase_sf"/>
</dbReference>
<dbReference type="AlphaFoldDB" id="A0A9D1TE70"/>
<evidence type="ECO:0000256" key="1">
    <source>
        <dbReference type="ARBA" id="ARBA00022801"/>
    </source>
</evidence>
<dbReference type="InterPro" id="IPR010905">
    <property type="entry name" value="Glyco_hydro_88"/>
</dbReference>
<dbReference type="Proteomes" id="UP000886884">
    <property type="component" value="Unassembled WGS sequence"/>
</dbReference>
<dbReference type="InterPro" id="IPR052043">
    <property type="entry name" value="PolySaccharide_Degr_Enz"/>
</dbReference>
<gene>
    <name evidence="2" type="ORF">IAA64_13455</name>
</gene>
<dbReference type="Pfam" id="PF07470">
    <property type="entry name" value="Glyco_hydro_88"/>
    <property type="match status" value="1"/>
</dbReference>
<name>A0A9D1TE70_9FIRM</name>
<accession>A0A9D1TE70</accession>
<comment type="caution">
    <text evidence="2">The sequence shown here is derived from an EMBL/GenBank/DDBJ whole genome shotgun (WGS) entry which is preliminary data.</text>
</comment>
<dbReference type="SUPFAM" id="SSF48208">
    <property type="entry name" value="Six-hairpin glycosidases"/>
    <property type="match status" value="1"/>
</dbReference>
<dbReference type="Gene3D" id="1.50.10.10">
    <property type="match status" value="1"/>
</dbReference>
<evidence type="ECO:0000313" key="3">
    <source>
        <dbReference type="Proteomes" id="UP000886884"/>
    </source>
</evidence>
<evidence type="ECO:0000313" key="2">
    <source>
        <dbReference type="EMBL" id="HIV28963.1"/>
    </source>
</evidence>
<dbReference type="EMBL" id="DVOT01000245">
    <property type="protein sequence ID" value="HIV28963.1"/>
    <property type="molecule type" value="Genomic_DNA"/>
</dbReference>
<dbReference type="GO" id="GO:0016787">
    <property type="term" value="F:hydrolase activity"/>
    <property type="evidence" value="ECO:0007669"/>
    <property type="project" value="UniProtKB-KW"/>
</dbReference>
<protein>
    <submittedName>
        <fullName evidence="2">Glycoside hydrolase family 88 protein</fullName>
    </submittedName>
</protein>
<dbReference type="PANTHER" id="PTHR33886">
    <property type="entry name" value="UNSATURATED RHAMNOGALACTURONAN HYDROLASE (EUROFUNG)"/>
    <property type="match status" value="1"/>
</dbReference>
<reference evidence="2" key="1">
    <citation type="submission" date="2020-10" db="EMBL/GenBank/DDBJ databases">
        <authorList>
            <person name="Gilroy R."/>
        </authorList>
    </citation>
    <scope>NUCLEOTIDE SEQUENCE</scope>
    <source>
        <strain evidence="2">CHK183-6373</strain>
    </source>
</reference>
<dbReference type="InterPro" id="IPR012341">
    <property type="entry name" value="6hp_glycosidase-like_sf"/>
</dbReference>
<dbReference type="PANTHER" id="PTHR33886:SF8">
    <property type="entry name" value="UNSATURATED RHAMNOGALACTURONAN HYDROLASE (EUROFUNG)"/>
    <property type="match status" value="1"/>
</dbReference>
<proteinExistence type="predicted"/>
<reference evidence="2" key="2">
    <citation type="journal article" date="2021" name="PeerJ">
        <title>Extensive microbial diversity within the chicken gut microbiome revealed by metagenomics and culture.</title>
        <authorList>
            <person name="Gilroy R."/>
            <person name="Ravi A."/>
            <person name="Getino M."/>
            <person name="Pursley I."/>
            <person name="Horton D.L."/>
            <person name="Alikhan N.F."/>
            <person name="Baker D."/>
            <person name="Gharbi K."/>
            <person name="Hall N."/>
            <person name="Watson M."/>
            <person name="Adriaenssens E.M."/>
            <person name="Foster-Nyarko E."/>
            <person name="Jarju S."/>
            <person name="Secka A."/>
            <person name="Antonio M."/>
            <person name="Oren A."/>
            <person name="Chaudhuri R.R."/>
            <person name="La Ragione R."/>
            <person name="Hildebrand F."/>
            <person name="Pallen M.J."/>
        </authorList>
    </citation>
    <scope>NUCLEOTIDE SEQUENCE</scope>
    <source>
        <strain evidence="2">CHK183-6373</strain>
    </source>
</reference>
<organism evidence="2 3">
    <name type="scientific">Candidatus Ornithocaccomicrobium faecavium</name>
    <dbReference type="NCBI Taxonomy" id="2840890"/>
    <lineage>
        <taxon>Bacteria</taxon>
        <taxon>Bacillati</taxon>
        <taxon>Bacillota</taxon>
        <taxon>Clostridia</taxon>
        <taxon>Candidatus Ornithocaccomicrobium</taxon>
    </lineage>
</organism>
<keyword evidence="1 2" id="KW-0378">Hydrolase</keyword>